<organism evidence="3">
    <name type="scientific">bioreactor metagenome</name>
    <dbReference type="NCBI Taxonomy" id="1076179"/>
    <lineage>
        <taxon>unclassified sequences</taxon>
        <taxon>metagenomes</taxon>
        <taxon>ecological metagenomes</taxon>
    </lineage>
</organism>
<reference evidence="3" key="1">
    <citation type="submission" date="2019-08" db="EMBL/GenBank/DDBJ databases">
        <authorList>
            <person name="Kucharzyk K."/>
            <person name="Murdoch R.W."/>
            <person name="Higgins S."/>
            <person name="Loffler F."/>
        </authorList>
    </citation>
    <scope>NUCLEOTIDE SEQUENCE</scope>
</reference>
<dbReference type="InterPro" id="IPR024694">
    <property type="entry name" value="PurE_prokaryotes"/>
</dbReference>
<dbReference type="EMBL" id="VSSQ01124265">
    <property type="protein sequence ID" value="MPN55248.1"/>
    <property type="molecule type" value="Genomic_DNA"/>
</dbReference>
<keyword evidence="1" id="KW-0658">Purine biosynthesis</keyword>
<dbReference type="GO" id="GO:0034023">
    <property type="term" value="F:5-(carboxyamino)imidazole ribonucleotide mutase activity"/>
    <property type="evidence" value="ECO:0007669"/>
    <property type="project" value="UniProtKB-EC"/>
</dbReference>
<dbReference type="AlphaFoldDB" id="A0A645IV10"/>
<evidence type="ECO:0000259" key="2">
    <source>
        <dbReference type="Pfam" id="PF00731"/>
    </source>
</evidence>
<comment type="caution">
    <text evidence="3">The sequence shown here is derived from an EMBL/GenBank/DDBJ whole genome shotgun (WGS) entry which is preliminary data.</text>
</comment>
<dbReference type="PANTHER" id="PTHR23046:SF2">
    <property type="entry name" value="PHOSPHORIBOSYLAMINOIMIDAZOLE CARBOXYLASE"/>
    <property type="match status" value="1"/>
</dbReference>
<proteinExistence type="predicted"/>
<sequence>MPKGVPVATVAVDGAENAAILAVQMLSLRDARLREAVKEYKEKIHDEVLESEKNLLRG</sequence>
<feature type="domain" description="PurE" evidence="2">
    <location>
        <begin position="1"/>
        <end position="46"/>
    </location>
</feature>
<keyword evidence="3" id="KW-0413">Isomerase</keyword>
<dbReference type="Gene3D" id="3.40.50.1970">
    <property type="match status" value="1"/>
</dbReference>
<dbReference type="PANTHER" id="PTHR23046">
    <property type="entry name" value="PHOSPHORIBOSYLAMINOIMIDAZOLE CARBOXYLASE CATALYTIC SUBUNIT"/>
    <property type="match status" value="1"/>
</dbReference>
<dbReference type="InterPro" id="IPR000031">
    <property type="entry name" value="PurE_dom"/>
</dbReference>
<accession>A0A645IV10</accession>
<evidence type="ECO:0000313" key="3">
    <source>
        <dbReference type="EMBL" id="MPN55248.1"/>
    </source>
</evidence>
<dbReference type="SUPFAM" id="SSF52255">
    <property type="entry name" value="N5-CAIR mutase (phosphoribosylaminoimidazole carboxylase, PurE)"/>
    <property type="match status" value="1"/>
</dbReference>
<protein>
    <submittedName>
        <fullName evidence="3">N5-carboxyaminoimidazole ribonucleotide mutase</fullName>
        <ecNumber evidence="3">5.4.99.18</ecNumber>
    </submittedName>
</protein>
<name>A0A645IV10_9ZZZZ</name>
<dbReference type="EC" id="5.4.99.18" evidence="3"/>
<dbReference type="GO" id="GO:0006189">
    <property type="term" value="P:'de novo' IMP biosynthetic process"/>
    <property type="evidence" value="ECO:0007669"/>
    <property type="project" value="InterPro"/>
</dbReference>
<gene>
    <name evidence="3" type="primary">purE_48</name>
    <name evidence="3" type="ORF">SDC9_202928</name>
</gene>
<evidence type="ECO:0000256" key="1">
    <source>
        <dbReference type="ARBA" id="ARBA00022755"/>
    </source>
</evidence>
<dbReference type="Pfam" id="PF00731">
    <property type="entry name" value="AIRC"/>
    <property type="match status" value="1"/>
</dbReference>